<proteinExistence type="predicted"/>
<evidence type="ECO:0000313" key="2">
    <source>
        <dbReference type="Proteomes" id="UP000574390"/>
    </source>
</evidence>
<accession>A0A7J6Q447</accession>
<protein>
    <submittedName>
        <fullName evidence="1">Uncharacterized protein</fullName>
    </submittedName>
</protein>
<dbReference type="EMBL" id="JABANM010032252">
    <property type="protein sequence ID" value="KAF4703245.1"/>
    <property type="molecule type" value="Genomic_DNA"/>
</dbReference>
<organism evidence="1 2">
    <name type="scientific">Perkinsus olseni</name>
    <name type="common">Perkinsus atlanticus</name>
    <dbReference type="NCBI Taxonomy" id="32597"/>
    <lineage>
        <taxon>Eukaryota</taxon>
        <taxon>Sar</taxon>
        <taxon>Alveolata</taxon>
        <taxon>Perkinsozoa</taxon>
        <taxon>Perkinsea</taxon>
        <taxon>Perkinsida</taxon>
        <taxon>Perkinsidae</taxon>
        <taxon>Perkinsus</taxon>
    </lineage>
</organism>
<dbReference type="AlphaFoldDB" id="A0A7J6Q447"/>
<evidence type="ECO:0000313" key="1">
    <source>
        <dbReference type="EMBL" id="KAF4703245.1"/>
    </source>
</evidence>
<gene>
    <name evidence="1" type="ORF">FOZ62_015402</name>
</gene>
<feature type="non-terminal residue" evidence="1">
    <location>
        <position position="1"/>
    </location>
</feature>
<comment type="caution">
    <text evidence="1">The sequence shown here is derived from an EMBL/GenBank/DDBJ whole genome shotgun (WGS) entry which is preliminary data.</text>
</comment>
<reference evidence="1 2" key="1">
    <citation type="submission" date="2020-04" db="EMBL/GenBank/DDBJ databases">
        <title>Perkinsus olseni comparative genomics.</title>
        <authorList>
            <person name="Bogema D.R."/>
        </authorList>
    </citation>
    <scope>NUCLEOTIDE SEQUENCE [LARGE SCALE GENOMIC DNA]</scope>
    <source>
        <strain evidence="1">ATCC PRA-205</strain>
    </source>
</reference>
<name>A0A7J6Q447_PEROL</name>
<sequence length="112" mass="12840">MQPMIVDELDDLDDLREMEDIQGIAVIGGLRAFPQADHYNPFEALSDAKFFESFRFTKRACVDVLREVLPHLPPRVSRAGGVQPFMRDRSLMAPYHLTSNRKDVKATYEKTV</sequence>
<dbReference type="Proteomes" id="UP000574390">
    <property type="component" value="Unassembled WGS sequence"/>
</dbReference>